<comment type="caution">
    <text evidence="2">The sequence shown here is derived from an EMBL/GenBank/DDBJ whole genome shotgun (WGS) entry which is preliminary data.</text>
</comment>
<protein>
    <submittedName>
        <fullName evidence="2">Uncharacterized protein</fullName>
    </submittedName>
</protein>
<accession>A0AAW3WP52</accession>
<evidence type="ECO:0000313" key="2">
    <source>
        <dbReference type="EMBL" id="MBC3212749.1"/>
    </source>
</evidence>
<feature type="transmembrane region" description="Helical" evidence="1">
    <location>
        <begin position="215"/>
        <end position="240"/>
    </location>
</feature>
<dbReference type="EMBL" id="JACNYO010000009">
    <property type="protein sequence ID" value="MBC3212749.1"/>
    <property type="molecule type" value="Genomic_DNA"/>
</dbReference>
<keyword evidence="1" id="KW-0472">Membrane</keyword>
<name>A0AAW3WP52_SERFO</name>
<dbReference type="Proteomes" id="UP000659084">
    <property type="component" value="Unassembled WGS sequence"/>
</dbReference>
<gene>
    <name evidence="2" type="ORF">H8J20_11425</name>
</gene>
<organism evidence="2 3">
    <name type="scientific">Serratia fonticola</name>
    <dbReference type="NCBI Taxonomy" id="47917"/>
    <lineage>
        <taxon>Bacteria</taxon>
        <taxon>Pseudomonadati</taxon>
        <taxon>Pseudomonadota</taxon>
        <taxon>Gammaproteobacteria</taxon>
        <taxon>Enterobacterales</taxon>
        <taxon>Yersiniaceae</taxon>
        <taxon>Serratia</taxon>
    </lineage>
</organism>
<reference evidence="2" key="1">
    <citation type="submission" date="2020-08" db="EMBL/GenBank/DDBJ databases">
        <title>Food and environmental bacterial isolates.</title>
        <authorList>
            <person name="Richter L."/>
            <person name="Du Plessis E.M."/>
            <person name="Duvenage S."/>
            <person name="Allam M."/>
            <person name="Korsten L."/>
        </authorList>
    </citation>
    <scope>NUCLEOTIDE SEQUENCE</scope>
    <source>
        <strain evidence="2">UPMP2127</strain>
    </source>
</reference>
<sequence length="247" mass="28838">MEKVKIKLATLGYIPARFDIKKVKYWKSELFEISSIDIHNLNCESDIDYYWAYSDGLINQQVPELDSSDFLVVLTNVPLENNWYSRRLGGNKIAFTFHEIKDYLLYDNIPLENVIYRILYAYSLVYLRSGRRIPNYEETPGFTHDETKGCLFDMNGIKSDLIESCNKPIICKECEHTLASAKVPINLTENIKLELKRIKKTLYYRWLDFIKLHPIISLIISSFTVIIFGVISSLIATNIYEYFKTSI</sequence>
<keyword evidence="1" id="KW-1133">Transmembrane helix</keyword>
<keyword evidence="1" id="KW-0812">Transmembrane</keyword>
<proteinExistence type="predicted"/>
<dbReference type="AlphaFoldDB" id="A0AAW3WP52"/>
<dbReference type="RefSeq" id="WP_179251561.1">
    <property type="nucleotide sequence ID" value="NZ_JACBIV010000001.1"/>
</dbReference>
<evidence type="ECO:0000256" key="1">
    <source>
        <dbReference type="SAM" id="Phobius"/>
    </source>
</evidence>
<evidence type="ECO:0000313" key="3">
    <source>
        <dbReference type="Proteomes" id="UP000659084"/>
    </source>
</evidence>